<reference evidence="3" key="1">
    <citation type="journal article" date="2019" name="Int. J. Syst. Evol. Microbiol.">
        <title>The Global Catalogue of Microorganisms (GCM) 10K type strain sequencing project: providing services to taxonomists for standard genome sequencing and annotation.</title>
        <authorList>
            <consortium name="The Broad Institute Genomics Platform"/>
            <consortium name="The Broad Institute Genome Sequencing Center for Infectious Disease"/>
            <person name="Wu L."/>
            <person name="Ma J."/>
        </authorList>
    </citation>
    <scope>NUCLEOTIDE SEQUENCE [LARGE SCALE GENOMIC DNA]</scope>
    <source>
        <strain evidence="3">CGMCC 1.16226</strain>
    </source>
</reference>
<organism evidence="2 3">
    <name type="scientific">Mesorhizobium calcicola</name>
    <dbReference type="NCBI Taxonomy" id="1300310"/>
    <lineage>
        <taxon>Bacteria</taxon>
        <taxon>Pseudomonadati</taxon>
        <taxon>Pseudomonadota</taxon>
        <taxon>Alphaproteobacteria</taxon>
        <taxon>Hyphomicrobiales</taxon>
        <taxon>Phyllobacteriaceae</taxon>
        <taxon>Mesorhizobium</taxon>
    </lineage>
</organism>
<name>A0ABW4WGX8_9HYPH</name>
<keyword evidence="1" id="KW-0472">Membrane</keyword>
<dbReference type="Proteomes" id="UP001597349">
    <property type="component" value="Unassembled WGS sequence"/>
</dbReference>
<evidence type="ECO:0000313" key="2">
    <source>
        <dbReference type="EMBL" id="MFD2055841.1"/>
    </source>
</evidence>
<keyword evidence="1" id="KW-0812">Transmembrane</keyword>
<comment type="caution">
    <text evidence="2">The sequence shown here is derived from an EMBL/GenBank/DDBJ whole genome shotgun (WGS) entry which is preliminary data.</text>
</comment>
<keyword evidence="1" id="KW-1133">Transmembrane helix</keyword>
<evidence type="ECO:0000313" key="3">
    <source>
        <dbReference type="Proteomes" id="UP001597349"/>
    </source>
</evidence>
<keyword evidence="3" id="KW-1185">Reference proteome</keyword>
<sequence>MKLVGGSHRGIAGGLASVWCAARRLAVPVGYLDGRDFHFHGAAAWLMVAGFACQAASILVVVSLRLKANPGGKTGQNVAVIVAMVGAFIILAMLFLKMMGLV</sequence>
<accession>A0ABW4WGX8</accession>
<dbReference type="RefSeq" id="WP_379022455.1">
    <property type="nucleotide sequence ID" value="NZ_JBHUGY010000034.1"/>
</dbReference>
<protein>
    <submittedName>
        <fullName evidence="2">Uncharacterized protein</fullName>
    </submittedName>
</protein>
<feature type="transmembrane region" description="Helical" evidence="1">
    <location>
        <begin position="78"/>
        <end position="96"/>
    </location>
</feature>
<feature type="transmembrane region" description="Helical" evidence="1">
    <location>
        <begin position="42"/>
        <end position="66"/>
    </location>
</feature>
<gene>
    <name evidence="2" type="ORF">ACFSQT_23085</name>
</gene>
<evidence type="ECO:0000256" key="1">
    <source>
        <dbReference type="SAM" id="Phobius"/>
    </source>
</evidence>
<dbReference type="EMBL" id="JBHUGY010000034">
    <property type="protein sequence ID" value="MFD2055841.1"/>
    <property type="molecule type" value="Genomic_DNA"/>
</dbReference>
<proteinExistence type="predicted"/>